<keyword evidence="3" id="KW-1185">Reference proteome</keyword>
<sequence length="99" mass="10887">LDNLITVVTEIEASLNTRPLTYQEAELEHLASLRPIDFIQKEMVVTYPFDAIGTDAEDPDYQPATAQGAVQTRKQAEEALQSSYAATRRSGKPGTANTF</sequence>
<accession>A0A368EZR5</accession>
<feature type="compositionally biased region" description="Polar residues" evidence="1">
    <location>
        <begin position="64"/>
        <end position="73"/>
    </location>
</feature>
<dbReference type="Proteomes" id="UP000252519">
    <property type="component" value="Unassembled WGS sequence"/>
</dbReference>
<dbReference type="AlphaFoldDB" id="A0A368EZR5"/>
<evidence type="ECO:0000313" key="3">
    <source>
        <dbReference type="Proteomes" id="UP000252519"/>
    </source>
</evidence>
<protein>
    <submittedName>
        <fullName evidence="2">Uncharacterized protein</fullName>
    </submittedName>
</protein>
<evidence type="ECO:0000313" key="2">
    <source>
        <dbReference type="EMBL" id="RCN25332.1"/>
    </source>
</evidence>
<feature type="region of interest" description="Disordered" evidence="1">
    <location>
        <begin position="56"/>
        <end position="99"/>
    </location>
</feature>
<reference evidence="2 3" key="1">
    <citation type="submission" date="2014-10" db="EMBL/GenBank/DDBJ databases">
        <title>Draft genome of the hookworm Ancylostoma caninum.</title>
        <authorList>
            <person name="Mitreva M."/>
        </authorList>
    </citation>
    <scope>NUCLEOTIDE SEQUENCE [LARGE SCALE GENOMIC DNA]</scope>
    <source>
        <strain evidence="2 3">Baltimore</strain>
    </source>
</reference>
<evidence type="ECO:0000256" key="1">
    <source>
        <dbReference type="SAM" id="MobiDB-lite"/>
    </source>
</evidence>
<name>A0A368EZR5_ANCCA</name>
<dbReference type="EMBL" id="JOJR01012549">
    <property type="protein sequence ID" value="RCN25332.1"/>
    <property type="molecule type" value="Genomic_DNA"/>
</dbReference>
<organism evidence="2 3">
    <name type="scientific">Ancylostoma caninum</name>
    <name type="common">Dog hookworm</name>
    <dbReference type="NCBI Taxonomy" id="29170"/>
    <lineage>
        <taxon>Eukaryota</taxon>
        <taxon>Metazoa</taxon>
        <taxon>Ecdysozoa</taxon>
        <taxon>Nematoda</taxon>
        <taxon>Chromadorea</taxon>
        <taxon>Rhabditida</taxon>
        <taxon>Rhabditina</taxon>
        <taxon>Rhabditomorpha</taxon>
        <taxon>Strongyloidea</taxon>
        <taxon>Ancylostomatidae</taxon>
        <taxon>Ancylostomatinae</taxon>
        <taxon>Ancylostoma</taxon>
    </lineage>
</organism>
<gene>
    <name evidence="2" type="ORF">ANCCAN_28957</name>
</gene>
<dbReference type="OrthoDB" id="5871302at2759"/>
<feature type="non-terminal residue" evidence="2">
    <location>
        <position position="1"/>
    </location>
</feature>
<proteinExistence type="predicted"/>
<comment type="caution">
    <text evidence="2">The sequence shown here is derived from an EMBL/GenBank/DDBJ whole genome shotgun (WGS) entry which is preliminary data.</text>
</comment>